<name>A0A7E4UR95_PANRE</name>
<dbReference type="WBParaSite" id="Pan_g11823.t1">
    <property type="protein sequence ID" value="Pan_g11823.t1"/>
    <property type="gene ID" value="Pan_g11823"/>
</dbReference>
<dbReference type="Proteomes" id="UP000492821">
    <property type="component" value="Unassembled WGS sequence"/>
</dbReference>
<evidence type="ECO:0000313" key="1">
    <source>
        <dbReference type="Proteomes" id="UP000492821"/>
    </source>
</evidence>
<organism evidence="1 2">
    <name type="scientific">Panagrellus redivivus</name>
    <name type="common">Microworm</name>
    <dbReference type="NCBI Taxonomy" id="6233"/>
    <lineage>
        <taxon>Eukaryota</taxon>
        <taxon>Metazoa</taxon>
        <taxon>Ecdysozoa</taxon>
        <taxon>Nematoda</taxon>
        <taxon>Chromadorea</taxon>
        <taxon>Rhabditida</taxon>
        <taxon>Tylenchina</taxon>
        <taxon>Panagrolaimomorpha</taxon>
        <taxon>Panagrolaimoidea</taxon>
        <taxon>Panagrolaimidae</taxon>
        <taxon>Panagrellus</taxon>
    </lineage>
</organism>
<proteinExistence type="predicted"/>
<sequence>MASKNGGSDPSGHRTLAVCEHKSDFRELLRTSMMMVMMLMAAGKASMCLNTSGSWSRLTTTSVARKPMQAKSSYGRWVRLLKNAGHVRWDRLINRWVKLKPPPKKY</sequence>
<evidence type="ECO:0000313" key="2">
    <source>
        <dbReference type="WBParaSite" id="Pan_g11823.t1"/>
    </source>
</evidence>
<keyword evidence="1" id="KW-1185">Reference proteome</keyword>
<protein>
    <submittedName>
        <fullName evidence="2">Uncharacterized protein</fullName>
    </submittedName>
</protein>
<dbReference type="AlphaFoldDB" id="A0A7E4UR95"/>
<reference evidence="2" key="2">
    <citation type="submission" date="2020-10" db="UniProtKB">
        <authorList>
            <consortium name="WormBaseParasite"/>
        </authorList>
    </citation>
    <scope>IDENTIFICATION</scope>
</reference>
<reference evidence="1" key="1">
    <citation type="journal article" date="2013" name="Genetics">
        <title>The draft genome and transcriptome of Panagrellus redivivus are shaped by the harsh demands of a free-living lifestyle.</title>
        <authorList>
            <person name="Srinivasan J."/>
            <person name="Dillman A.R."/>
            <person name="Macchietto M.G."/>
            <person name="Heikkinen L."/>
            <person name="Lakso M."/>
            <person name="Fracchia K.M."/>
            <person name="Antoshechkin I."/>
            <person name="Mortazavi A."/>
            <person name="Wong G."/>
            <person name="Sternberg P.W."/>
        </authorList>
    </citation>
    <scope>NUCLEOTIDE SEQUENCE [LARGE SCALE GENOMIC DNA]</scope>
    <source>
        <strain evidence="1">MT8872</strain>
    </source>
</reference>
<accession>A0A7E4UR95</accession>